<feature type="transmembrane region" description="Helical" evidence="7">
    <location>
        <begin position="174"/>
        <end position="196"/>
    </location>
</feature>
<evidence type="ECO:0000256" key="7">
    <source>
        <dbReference type="SAM" id="Phobius"/>
    </source>
</evidence>
<comment type="subcellular location">
    <subcellularLocation>
        <location evidence="1">Membrane</location>
        <topology evidence="1">Multi-pass membrane protein</topology>
    </subcellularLocation>
</comment>
<dbReference type="RefSeq" id="WP_145228006.1">
    <property type="nucleotide sequence ID" value="NZ_CP036343.1"/>
</dbReference>
<dbReference type="PANTHER" id="PTHR30071">
    <property type="entry name" value="HEME EXPORTER PROTEIN C"/>
    <property type="match status" value="1"/>
</dbReference>
<dbReference type="AlphaFoldDB" id="A0A517VE32"/>
<dbReference type="KEGG" id="gax:Pan161_29200"/>
<evidence type="ECO:0000256" key="2">
    <source>
        <dbReference type="ARBA" id="ARBA00022692"/>
    </source>
</evidence>
<sequence>MATNTLPDQSNEPATLGSDSGSANFNKTFLKFLTPLASLRLTVVLFAMAIFIILAGTLAQVNKDIWVVIDEYFRTGIAKIEFKIFFPPSFFPNLDQQNIPGFIYFPGGWLIGFMMGINLFAAHFIRFKVQAKGKERTIGWTIIAVGSLITWLVIASGANKDGFQGYSLLSWLALWWLLQAGIGMATVAGCVLFFYIDKHRRAERGLILGFTILLGCLLAWSISQGQAARFSDASMRILWQLVKATFAGCVLLSGCIFLFKKRAGVVLLHAGVGLMMLSELIVGTMAVETQMTISEGETTNFVHDIREIELAIIDETDPKEDKVTIIPKSILLAKQGEVVSDPKLPFDYELVKYYPNASLRKVSSLTPEEKKQTENPATAGIGMDWIALPMRSASGTDMGGGVDTPAAYIKVIDKKTSESLGIYLLDLEMALQEIGQPVVVDGTPYQLYLRFKRYYKPYSVTLNDVRKDDYAGTNTVMNYSSDIKLVDPTNNVDREIKVWMNNPLRYSGDTFYQSGYHADPATGKEMTTLSVVNNVGWMIPYVSCMIVVVGMLYHFMITLLRFLNRREKQRNEPTAVDELLPPGKENDPAWQDRARLQAFMAHYLIPIMIVVVFGGYLMSKTRVPKPESNEMNLYEFGQLPILYEGRTKPVDTLARNSLRIITGRQDFTVEYDEDGNIVTTKSKEIAAEEQTEAAKESKDNPETSDSKVTKKEKQKTTTKKYPAIKWFLDTIAKPSDAFEYEVVRIENPELLHTLGLKKRAGFRYSFDDFIEKIPELSKQSELARQAGKGKATLYQSRVLDLEKKIGTVDLLIQSFKPPEIRAESARDDLIEAIRRHGALERRNPPRAIPPGGEGEEDKDWQTYSYAWTRDLVKASFAKEKENEATQAWTKILVAYASDDVSTFNKEVRNYQIWLNKHKADLPHTSLSKINFEAFFNHFEPFYYCSVLYIFAFVMVCFSFLFWTRPLGNAAFWLICLTFFVHTLALIGRIYISGRPPVTNLYSSAVFIGWGAVLAGIVIEKMNRLGIGSLLASVAGFSTLLIAHMLAGDGDTFAVLQAVLDTQFWLATHVVCITLGYAATFVAGLLGLFYILWGTCTPRMTASAGKEIIRMLYGVLCFAIILSFFGTVLGGLWADDSWGRFWGWDPKENGALIIVLWNALVLHARWGGMVKDRGLAMLAIGGNIVTSWSWFGVNELGVGLHSYGFTEGVLKALGLFMLSQLAVIAIALVPQNHWWSFSKSKTPE</sequence>
<dbReference type="InterPro" id="IPR045062">
    <property type="entry name" value="Cyt_c_biogenesis_CcsA/CcmC"/>
</dbReference>
<feature type="transmembrane region" description="Helical" evidence="7">
    <location>
        <begin position="940"/>
        <end position="962"/>
    </location>
</feature>
<gene>
    <name evidence="10" type="primary">ccsA</name>
    <name evidence="10" type="ORF">Pan161_29200</name>
</gene>
<feature type="domain" description="Cytochrome c assembly protein" evidence="8">
    <location>
        <begin position="998"/>
        <end position="1200"/>
    </location>
</feature>
<keyword evidence="4 7" id="KW-1133">Transmembrane helix</keyword>
<reference evidence="10 11" key="1">
    <citation type="submission" date="2019-02" db="EMBL/GenBank/DDBJ databases">
        <title>Deep-cultivation of Planctomycetes and their phenomic and genomic characterization uncovers novel biology.</title>
        <authorList>
            <person name="Wiegand S."/>
            <person name="Jogler M."/>
            <person name="Boedeker C."/>
            <person name="Pinto D."/>
            <person name="Vollmers J."/>
            <person name="Rivas-Marin E."/>
            <person name="Kohn T."/>
            <person name="Peeters S.H."/>
            <person name="Heuer A."/>
            <person name="Rast P."/>
            <person name="Oberbeckmann S."/>
            <person name="Bunk B."/>
            <person name="Jeske O."/>
            <person name="Meyerdierks A."/>
            <person name="Storesund J.E."/>
            <person name="Kallscheuer N."/>
            <person name="Luecker S."/>
            <person name="Lage O.M."/>
            <person name="Pohl T."/>
            <person name="Merkel B.J."/>
            <person name="Hornburger P."/>
            <person name="Mueller R.-W."/>
            <person name="Bruemmer F."/>
            <person name="Labrenz M."/>
            <person name="Spormann A.M."/>
            <person name="Op den Camp H."/>
            <person name="Overmann J."/>
            <person name="Amann R."/>
            <person name="Jetten M.S.M."/>
            <person name="Mascher T."/>
            <person name="Medema M.H."/>
            <person name="Devos D.P."/>
            <person name="Kaster A.-K."/>
            <person name="Ovreas L."/>
            <person name="Rohde M."/>
            <person name="Galperin M.Y."/>
            <person name="Jogler C."/>
        </authorList>
    </citation>
    <scope>NUCLEOTIDE SEQUENCE [LARGE SCALE GENOMIC DNA]</scope>
    <source>
        <strain evidence="10 11">Pan161</strain>
    </source>
</reference>
<evidence type="ECO:0000256" key="1">
    <source>
        <dbReference type="ARBA" id="ARBA00004141"/>
    </source>
</evidence>
<evidence type="ECO:0000259" key="9">
    <source>
        <dbReference type="Pfam" id="PF05140"/>
    </source>
</evidence>
<feature type="transmembrane region" description="Helical" evidence="7">
    <location>
        <begin position="205"/>
        <end position="222"/>
    </location>
</feature>
<evidence type="ECO:0000313" key="11">
    <source>
        <dbReference type="Proteomes" id="UP000316855"/>
    </source>
</evidence>
<feature type="transmembrane region" description="Helical" evidence="7">
    <location>
        <begin position="997"/>
        <end position="1017"/>
    </location>
</feature>
<dbReference type="GO" id="GO:0005886">
    <property type="term" value="C:plasma membrane"/>
    <property type="evidence" value="ECO:0007669"/>
    <property type="project" value="TreeGrafter"/>
</dbReference>
<dbReference type="InterPro" id="IPR007816">
    <property type="entry name" value="ResB-like_domain"/>
</dbReference>
<feature type="transmembrane region" description="Helical" evidence="7">
    <location>
        <begin position="1024"/>
        <end position="1045"/>
    </location>
</feature>
<feature type="transmembrane region" description="Helical" evidence="7">
    <location>
        <begin position="1212"/>
        <end position="1229"/>
    </location>
</feature>
<keyword evidence="3" id="KW-0201">Cytochrome c-type biogenesis</keyword>
<evidence type="ECO:0000256" key="5">
    <source>
        <dbReference type="ARBA" id="ARBA00023136"/>
    </source>
</evidence>
<evidence type="ECO:0000256" key="6">
    <source>
        <dbReference type="SAM" id="MobiDB-lite"/>
    </source>
</evidence>
<dbReference type="OrthoDB" id="9814290at2"/>
<feature type="domain" description="ResB-like" evidence="9">
    <location>
        <begin position="453"/>
        <end position="520"/>
    </location>
</feature>
<feature type="transmembrane region" description="Helical" evidence="7">
    <location>
        <begin position="537"/>
        <end position="560"/>
    </location>
</feature>
<feature type="transmembrane region" description="Helical" evidence="7">
    <location>
        <begin position="600"/>
        <end position="618"/>
    </location>
</feature>
<accession>A0A517VE32</accession>
<keyword evidence="5 7" id="KW-0472">Membrane</keyword>
<feature type="region of interest" description="Disordered" evidence="6">
    <location>
        <begin position="687"/>
        <end position="714"/>
    </location>
</feature>
<dbReference type="InterPro" id="IPR002541">
    <property type="entry name" value="Cyt_c_assembly"/>
</dbReference>
<evidence type="ECO:0000259" key="8">
    <source>
        <dbReference type="Pfam" id="PF01578"/>
    </source>
</evidence>
<dbReference type="Proteomes" id="UP000316855">
    <property type="component" value="Chromosome"/>
</dbReference>
<feature type="transmembrane region" description="Helical" evidence="7">
    <location>
        <begin position="102"/>
        <end position="125"/>
    </location>
</feature>
<protein>
    <submittedName>
        <fullName evidence="10">Cytochrome c biogenesis protein CcsA</fullName>
    </submittedName>
</protein>
<dbReference type="Pfam" id="PF01578">
    <property type="entry name" value="Cytochrom_C_asm"/>
    <property type="match status" value="1"/>
</dbReference>
<feature type="transmembrane region" description="Helical" evidence="7">
    <location>
        <begin position="1174"/>
        <end position="1192"/>
    </location>
</feature>
<proteinExistence type="predicted"/>
<feature type="transmembrane region" description="Helical" evidence="7">
    <location>
        <begin position="1149"/>
        <end position="1167"/>
    </location>
</feature>
<evidence type="ECO:0000313" key="10">
    <source>
        <dbReference type="EMBL" id="QDT91264.1"/>
    </source>
</evidence>
<feature type="transmembrane region" description="Helical" evidence="7">
    <location>
        <begin position="1065"/>
        <end position="1091"/>
    </location>
</feature>
<organism evidence="10 11">
    <name type="scientific">Gimesia algae</name>
    <dbReference type="NCBI Taxonomy" id="2527971"/>
    <lineage>
        <taxon>Bacteria</taxon>
        <taxon>Pseudomonadati</taxon>
        <taxon>Planctomycetota</taxon>
        <taxon>Planctomycetia</taxon>
        <taxon>Planctomycetales</taxon>
        <taxon>Planctomycetaceae</taxon>
        <taxon>Gimesia</taxon>
    </lineage>
</organism>
<feature type="transmembrane region" description="Helical" evidence="7">
    <location>
        <begin position="1111"/>
        <end position="1133"/>
    </location>
</feature>
<evidence type="ECO:0000256" key="3">
    <source>
        <dbReference type="ARBA" id="ARBA00022748"/>
    </source>
</evidence>
<dbReference type="GO" id="GO:0017004">
    <property type="term" value="P:cytochrome complex assembly"/>
    <property type="evidence" value="ECO:0007669"/>
    <property type="project" value="UniProtKB-KW"/>
</dbReference>
<dbReference type="Pfam" id="PF05140">
    <property type="entry name" value="ResB"/>
    <property type="match status" value="1"/>
</dbReference>
<feature type="transmembrane region" description="Helical" evidence="7">
    <location>
        <begin position="266"/>
        <end position="287"/>
    </location>
</feature>
<feature type="transmembrane region" description="Helical" evidence="7">
    <location>
        <begin position="969"/>
        <end position="991"/>
    </location>
</feature>
<keyword evidence="2 7" id="KW-0812">Transmembrane</keyword>
<evidence type="ECO:0000256" key="4">
    <source>
        <dbReference type="ARBA" id="ARBA00022989"/>
    </source>
</evidence>
<feature type="transmembrane region" description="Helical" evidence="7">
    <location>
        <begin position="37"/>
        <end position="59"/>
    </location>
</feature>
<feature type="transmembrane region" description="Helical" evidence="7">
    <location>
        <begin position="237"/>
        <end position="259"/>
    </location>
</feature>
<dbReference type="PANTHER" id="PTHR30071:SF1">
    <property type="entry name" value="CYTOCHROME B_B6 PROTEIN-RELATED"/>
    <property type="match status" value="1"/>
</dbReference>
<dbReference type="EMBL" id="CP036343">
    <property type="protein sequence ID" value="QDT91264.1"/>
    <property type="molecule type" value="Genomic_DNA"/>
</dbReference>
<keyword evidence="11" id="KW-1185">Reference proteome</keyword>
<name>A0A517VE32_9PLAN</name>
<dbReference type="GO" id="GO:0020037">
    <property type="term" value="F:heme binding"/>
    <property type="evidence" value="ECO:0007669"/>
    <property type="project" value="InterPro"/>
</dbReference>
<feature type="transmembrane region" description="Helical" evidence="7">
    <location>
        <begin position="137"/>
        <end position="154"/>
    </location>
</feature>